<dbReference type="EMBL" id="JAYRBN010000010">
    <property type="protein sequence ID" value="KAL2750511.1"/>
    <property type="molecule type" value="Genomic_DNA"/>
</dbReference>
<dbReference type="AlphaFoldDB" id="A0ABD2CZM9"/>
<reference evidence="1 2" key="1">
    <citation type="journal article" date="2024" name="Ann. Entomol. Soc. Am.">
        <title>Genomic analyses of the southern and eastern yellowjacket wasps (Hymenoptera: Vespidae) reveal evolutionary signatures of social life.</title>
        <authorList>
            <person name="Catto M.A."/>
            <person name="Caine P.B."/>
            <person name="Orr S.E."/>
            <person name="Hunt B.G."/>
            <person name="Goodisman M.A.D."/>
        </authorList>
    </citation>
    <scope>NUCLEOTIDE SEQUENCE [LARGE SCALE GENOMIC DNA]</scope>
    <source>
        <strain evidence="1">232</strain>
        <tissue evidence="1">Head and thorax</tissue>
    </source>
</reference>
<evidence type="ECO:0000313" key="1">
    <source>
        <dbReference type="EMBL" id="KAL2750511.1"/>
    </source>
</evidence>
<sequence>MPHTIPYHTIPYHTIPCRAVPCRVVREGYGLSKTYLNFSFSKTTFHYFLHAILRVSVSKDLASFQLGHPPSPKCTAEITVDEDKTGLHVVPARGPAPIRSWKEFILRRMVQSAWFLNLAVYDSEEEEKEEEVVTVVVLGKEKKKRGEREGVGTVEKLEGQGWKRGEGFCFRCWSGIAPATAGLSAELKYELVVRSNSRENRDNETDETALYTLEKKKIDAVRIERWVECGGGRDGLASISTLGHPTPIATPTSTPTPHPYPIARLTLFLDAEAKSSETRRVEEEGIVERVEKRKEIRRG</sequence>
<gene>
    <name evidence="1" type="ORF">V1477_001301</name>
</gene>
<protein>
    <submittedName>
        <fullName evidence="1">Uncharacterized protein</fullName>
    </submittedName>
</protein>
<name>A0ABD2CZM9_VESMC</name>
<accession>A0ABD2CZM9</accession>
<proteinExistence type="predicted"/>
<keyword evidence="2" id="KW-1185">Reference proteome</keyword>
<comment type="caution">
    <text evidence="1">The sequence shown here is derived from an EMBL/GenBank/DDBJ whole genome shotgun (WGS) entry which is preliminary data.</text>
</comment>
<evidence type="ECO:0000313" key="2">
    <source>
        <dbReference type="Proteomes" id="UP001607303"/>
    </source>
</evidence>
<dbReference type="Proteomes" id="UP001607303">
    <property type="component" value="Unassembled WGS sequence"/>
</dbReference>
<organism evidence="1 2">
    <name type="scientific">Vespula maculifrons</name>
    <name type="common">Eastern yellow jacket</name>
    <name type="synonym">Wasp</name>
    <dbReference type="NCBI Taxonomy" id="7453"/>
    <lineage>
        <taxon>Eukaryota</taxon>
        <taxon>Metazoa</taxon>
        <taxon>Ecdysozoa</taxon>
        <taxon>Arthropoda</taxon>
        <taxon>Hexapoda</taxon>
        <taxon>Insecta</taxon>
        <taxon>Pterygota</taxon>
        <taxon>Neoptera</taxon>
        <taxon>Endopterygota</taxon>
        <taxon>Hymenoptera</taxon>
        <taxon>Apocrita</taxon>
        <taxon>Aculeata</taxon>
        <taxon>Vespoidea</taxon>
        <taxon>Vespidae</taxon>
        <taxon>Vespinae</taxon>
        <taxon>Vespula</taxon>
    </lineage>
</organism>